<comment type="caution">
    <text evidence="2">The sequence shown here is derived from an EMBL/GenBank/DDBJ whole genome shotgun (WGS) entry which is preliminary data.</text>
</comment>
<sequence length="106" mass="9968">AGDGGGADAAGAREGGPAAAAAAAAVGRADGPGKGIAARRGEAGGKEGRGHGTAAAEGIRTLAAVAANSPDAAAAQTPWQTTPPRNRAVADPSPALLGEFSCRVNT</sequence>
<accession>A0A2P5DT25</accession>
<proteinExistence type="predicted"/>
<dbReference type="AlphaFoldDB" id="A0A2P5DT25"/>
<feature type="compositionally biased region" description="Low complexity" evidence="1">
    <location>
        <begin position="9"/>
        <end position="29"/>
    </location>
</feature>
<name>A0A2P5DT25_PARAD</name>
<feature type="compositionally biased region" description="Basic and acidic residues" evidence="1">
    <location>
        <begin position="39"/>
        <end position="50"/>
    </location>
</feature>
<feature type="compositionally biased region" description="Low complexity" evidence="1">
    <location>
        <begin position="69"/>
        <end position="84"/>
    </location>
</feature>
<evidence type="ECO:0000313" key="2">
    <source>
        <dbReference type="EMBL" id="PON76436.1"/>
    </source>
</evidence>
<evidence type="ECO:0000313" key="3">
    <source>
        <dbReference type="Proteomes" id="UP000237105"/>
    </source>
</evidence>
<evidence type="ECO:0000256" key="1">
    <source>
        <dbReference type="SAM" id="MobiDB-lite"/>
    </source>
</evidence>
<dbReference type="Proteomes" id="UP000237105">
    <property type="component" value="Unassembled WGS sequence"/>
</dbReference>
<reference evidence="3" key="1">
    <citation type="submission" date="2016-06" db="EMBL/GenBank/DDBJ databases">
        <title>Parallel loss of symbiosis genes in relatives of nitrogen-fixing non-legume Parasponia.</title>
        <authorList>
            <person name="Van Velzen R."/>
            <person name="Holmer R."/>
            <person name="Bu F."/>
            <person name="Rutten L."/>
            <person name="Van Zeijl A."/>
            <person name="Liu W."/>
            <person name="Santuari L."/>
            <person name="Cao Q."/>
            <person name="Sharma T."/>
            <person name="Shen D."/>
            <person name="Roswanjaya Y."/>
            <person name="Wardhani T."/>
            <person name="Kalhor M.S."/>
            <person name="Jansen J."/>
            <person name="Van den Hoogen J."/>
            <person name="Gungor B."/>
            <person name="Hartog M."/>
            <person name="Hontelez J."/>
            <person name="Verver J."/>
            <person name="Yang W.-C."/>
            <person name="Schijlen E."/>
            <person name="Repin R."/>
            <person name="Schilthuizen M."/>
            <person name="Schranz E."/>
            <person name="Heidstra R."/>
            <person name="Miyata K."/>
            <person name="Fedorova E."/>
            <person name="Kohlen W."/>
            <person name="Bisseling T."/>
            <person name="Smit S."/>
            <person name="Geurts R."/>
        </authorList>
    </citation>
    <scope>NUCLEOTIDE SEQUENCE [LARGE SCALE GENOMIC DNA]</scope>
    <source>
        <strain evidence="3">cv. WU1-14</strain>
    </source>
</reference>
<feature type="region of interest" description="Disordered" evidence="1">
    <location>
        <begin position="1"/>
        <end position="52"/>
    </location>
</feature>
<dbReference type="EMBL" id="JXTB01000018">
    <property type="protein sequence ID" value="PON76436.1"/>
    <property type="molecule type" value="Genomic_DNA"/>
</dbReference>
<protein>
    <submittedName>
        <fullName evidence="2">Uncharacterized protein</fullName>
    </submittedName>
</protein>
<feature type="region of interest" description="Disordered" evidence="1">
    <location>
        <begin position="69"/>
        <end position="94"/>
    </location>
</feature>
<gene>
    <name evidence="2" type="ORF">PanWU01x14_034900</name>
</gene>
<keyword evidence="3" id="KW-1185">Reference proteome</keyword>
<organism evidence="2 3">
    <name type="scientific">Parasponia andersonii</name>
    <name type="common">Sponia andersonii</name>
    <dbReference type="NCBI Taxonomy" id="3476"/>
    <lineage>
        <taxon>Eukaryota</taxon>
        <taxon>Viridiplantae</taxon>
        <taxon>Streptophyta</taxon>
        <taxon>Embryophyta</taxon>
        <taxon>Tracheophyta</taxon>
        <taxon>Spermatophyta</taxon>
        <taxon>Magnoliopsida</taxon>
        <taxon>eudicotyledons</taxon>
        <taxon>Gunneridae</taxon>
        <taxon>Pentapetalae</taxon>
        <taxon>rosids</taxon>
        <taxon>fabids</taxon>
        <taxon>Rosales</taxon>
        <taxon>Cannabaceae</taxon>
        <taxon>Parasponia</taxon>
    </lineage>
</organism>
<feature type="non-terminal residue" evidence="2">
    <location>
        <position position="1"/>
    </location>
</feature>